<feature type="domain" description="N-acetyltransferase" evidence="1">
    <location>
        <begin position="6"/>
        <end position="93"/>
    </location>
</feature>
<keyword evidence="2" id="KW-0808">Transferase</keyword>
<dbReference type="InterPro" id="IPR031165">
    <property type="entry name" value="GNAT_YJDJ"/>
</dbReference>
<dbReference type="InterPro" id="IPR045057">
    <property type="entry name" value="Gcn5-rel_NAT"/>
</dbReference>
<comment type="caution">
    <text evidence="2">The sequence shown here is derived from an EMBL/GenBank/DDBJ whole genome shotgun (WGS) entry which is preliminary data.</text>
</comment>
<reference evidence="2 3" key="1">
    <citation type="submission" date="2019-08" db="EMBL/GenBank/DDBJ databases">
        <authorList>
            <person name="Ye J."/>
        </authorList>
    </citation>
    <scope>NUCLEOTIDE SEQUENCE [LARGE SCALE GENOMIC DNA]</scope>
    <source>
        <strain evidence="2 3">TK008</strain>
    </source>
</reference>
<organism evidence="2 3">
    <name type="scientific">Paracoccus aurantiacus</name>
    <dbReference type="NCBI Taxonomy" id="2599412"/>
    <lineage>
        <taxon>Bacteria</taxon>
        <taxon>Pseudomonadati</taxon>
        <taxon>Pseudomonadota</taxon>
        <taxon>Alphaproteobacteria</taxon>
        <taxon>Rhodobacterales</taxon>
        <taxon>Paracoccaceae</taxon>
        <taxon>Paracoccus</taxon>
    </lineage>
</organism>
<dbReference type="SUPFAM" id="SSF55729">
    <property type="entry name" value="Acyl-CoA N-acyltransferases (Nat)"/>
    <property type="match status" value="1"/>
</dbReference>
<gene>
    <name evidence="2" type="ORF">FQV27_16320</name>
</gene>
<protein>
    <submittedName>
        <fullName evidence="2">N-acetyltransferase</fullName>
    </submittedName>
</protein>
<name>A0A5C6RVS2_9RHOB</name>
<evidence type="ECO:0000313" key="3">
    <source>
        <dbReference type="Proteomes" id="UP000321562"/>
    </source>
</evidence>
<dbReference type="PANTHER" id="PTHR31435:SF10">
    <property type="entry name" value="BSR4717 PROTEIN"/>
    <property type="match status" value="1"/>
</dbReference>
<dbReference type="Gene3D" id="3.40.630.30">
    <property type="match status" value="1"/>
</dbReference>
<dbReference type="PROSITE" id="PS51729">
    <property type="entry name" value="GNAT_YJDJ"/>
    <property type="match status" value="1"/>
</dbReference>
<dbReference type="EMBL" id="VOPL01000008">
    <property type="protein sequence ID" value="TXB66468.1"/>
    <property type="molecule type" value="Genomic_DNA"/>
</dbReference>
<evidence type="ECO:0000259" key="1">
    <source>
        <dbReference type="PROSITE" id="PS51729"/>
    </source>
</evidence>
<dbReference type="OrthoDB" id="9800945at2"/>
<proteinExistence type="predicted"/>
<dbReference type="Pfam" id="PF14542">
    <property type="entry name" value="Acetyltransf_CG"/>
    <property type="match status" value="1"/>
</dbReference>
<dbReference type="InterPro" id="IPR016181">
    <property type="entry name" value="Acyl_CoA_acyltransferase"/>
</dbReference>
<dbReference type="GO" id="GO:0016740">
    <property type="term" value="F:transferase activity"/>
    <property type="evidence" value="ECO:0007669"/>
    <property type="project" value="UniProtKB-KW"/>
</dbReference>
<accession>A0A5C6RVS2</accession>
<keyword evidence="3" id="KW-1185">Reference proteome</keyword>
<sequence>MSNGVTENTAEHRFELPLEDGEIAAAYYRVDENGNLVLNHTEVPSEFSGKGIGTKLATGAFDLIRASGRKAVLTCSFMQHFYAENRDYSDIVVG</sequence>
<dbReference type="PANTHER" id="PTHR31435">
    <property type="entry name" value="PROTEIN NATD1"/>
    <property type="match status" value="1"/>
</dbReference>
<dbReference type="RefSeq" id="WP_147100604.1">
    <property type="nucleotide sequence ID" value="NZ_JBHUFH010000001.1"/>
</dbReference>
<dbReference type="AlphaFoldDB" id="A0A5C6RVS2"/>
<dbReference type="Proteomes" id="UP000321562">
    <property type="component" value="Unassembled WGS sequence"/>
</dbReference>
<evidence type="ECO:0000313" key="2">
    <source>
        <dbReference type="EMBL" id="TXB66468.1"/>
    </source>
</evidence>